<evidence type="ECO:0000256" key="10">
    <source>
        <dbReference type="ARBA" id="ARBA00022840"/>
    </source>
</evidence>
<evidence type="ECO:0000259" key="15">
    <source>
        <dbReference type="PROSITE" id="PS50011"/>
    </source>
</evidence>
<dbReference type="InterPro" id="IPR017441">
    <property type="entry name" value="Protein_kinase_ATP_BS"/>
</dbReference>
<dbReference type="SMART" id="SM00220">
    <property type="entry name" value="S_TKc"/>
    <property type="match status" value="1"/>
</dbReference>
<evidence type="ECO:0000256" key="13">
    <source>
        <dbReference type="ARBA" id="ARBA00048679"/>
    </source>
</evidence>
<keyword evidence="11" id="KW-0931">ER-Golgi transport</keyword>
<keyword evidence="10 14" id="KW-0067">ATP-binding</keyword>
<organism evidence="16 17">
    <name type="scientific">Hemibagrus guttatus</name>
    <dbReference type="NCBI Taxonomy" id="175788"/>
    <lineage>
        <taxon>Eukaryota</taxon>
        <taxon>Metazoa</taxon>
        <taxon>Chordata</taxon>
        <taxon>Craniata</taxon>
        <taxon>Vertebrata</taxon>
        <taxon>Euteleostomi</taxon>
        <taxon>Actinopterygii</taxon>
        <taxon>Neopterygii</taxon>
        <taxon>Teleostei</taxon>
        <taxon>Ostariophysi</taxon>
        <taxon>Siluriformes</taxon>
        <taxon>Bagridae</taxon>
        <taxon>Hemibagrus</taxon>
    </lineage>
</organism>
<reference evidence="16" key="1">
    <citation type="submission" date="2023-06" db="EMBL/GenBank/DDBJ databases">
        <title>Male Hemibagrus guttatus genome.</title>
        <authorList>
            <person name="Bian C."/>
        </authorList>
    </citation>
    <scope>NUCLEOTIDE SEQUENCE</scope>
    <source>
        <strain evidence="16">Male_cb2023</strain>
        <tissue evidence="16">Muscle</tissue>
    </source>
</reference>
<dbReference type="SUPFAM" id="SSF56112">
    <property type="entry name" value="Protein kinase-like (PK-like)"/>
    <property type="match status" value="1"/>
</dbReference>
<dbReference type="GO" id="GO:0004674">
    <property type="term" value="F:protein serine/threonine kinase activity"/>
    <property type="evidence" value="ECO:0007669"/>
    <property type="project" value="UniProtKB-KW"/>
</dbReference>
<dbReference type="InterPro" id="IPR011009">
    <property type="entry name" value="Kinase-like_dom_sf"/>
</dbReference>
<dbReference type="EMBL" id="JAUCMX010000028">
    <property type="protein sequence ID" value="KAK3508377.1"/>
    <property type="molecule type" value="Genomic_DNA"/>
</dbReference>
<dbReference type="InterPro" id="IPR000719">
    <property type="entry name" value="Prot_kinase_dom"/>
</dbReference>
<dbReference type="PANTHER" id="PTHR22984">
    <property type="entry name" value="SERINE/THREONINE-PROTEIN KINASE PIM"/>
    <property type="match status" value="1"/>
</dbReference>
<evidence type="ECO:0000313" key="16">
    <source>
        <dbReference type="EMBL" id="KAK3508377.1"/>
    </source>
</evidence>
<feature type="binding site" evidence="14">
    <location>
        <position position="376"/>
    </location>
    <ligand>
        <name>ATP</name>
        <dbReference type="ChEBI" id="CHEBI:30616"/>
    </ligand>
</feature>
<dbReference type="GO" id="GO:0043066">
    <property type="term" value="P:negative regulation of apoptotic process"/>
    <property type="evidence" value="ECO:0007669"/>
    <property type="project" value="TreeGrafter"/>
</dbReference>
<keyword evidence="6" id="KW-0808">Transferase</keyword>
<dbReference type="GO" id="GO:0005783">
    <property type="term" value="C:endoplasmic reticulum"/>
    <property type="evidence" value="ECO:0007669"/>
    <property type="project" value="UniProtKB-SubCell"/>
</dbReference>
<evidence type="ECO:0000256" key="3">
    <source>
        <dbReference type="ARBA" id="ARBA00012513"/>
    </source>
</evidence>
<evidence type="ECO:0000256" key="4">
    <source>
        <dbReference type="ARBA" id="ARBA00022448"/>
    </source>
</evidence>
<gene>
    <name evidence="16" type="ORF">QTP70_025792</name>
</gene>
<dbReference type="InterPro" id="IPR008271">
    <property type="entry name" value="Ser/Thr_kinase_AS"/>
</dbReference>
<dbReference type="Pfam" id="PF00069">
    <property type="entry name" value="Pkinase"/>
    <property type="match status" value="1"/>
</dbReference>
<evidence type="ECO:0000256" key="1">
    <source>
        <dbReference type="ARBA" id="ARBA00004240"/>
    </source>
</evidence>
<dbReference type="InterPro" id="IPR051138">
    <property type="entry name" value="PIM_Ser/Thr_kinase"/>
</dbReference>
<evidence type="ECO:0000256" key="11">
    <source>
        <dbReference type="ARBA" id="ARBA00022892"/>
    </source>
</evidence>
<sequence>MTLRIRTSRIEQKLLHLLISPARGHSIVHQCESIEYEEAYFPSPLMSNEMKMEDLMMFIQYKAKECFRESRKCDQVEAYFFWQIMELFCQQNGDVMACEIALLLFKGYDLLRNNTVRCRDATKWKEWCIPLAKLLCSAAPDDARREAVIKMGDDLARRNRTFAAHICYVVAKVELGSRSKFELIGTASVPFGTEVMPESIERTETYEYVLSLTSGQAQPSFQVFKLCHASRYAVIDMYEEAFKYCEVISKAVITFPDKITRSFIGRLISLTCKLRDLLEEECEWLLELEELHRTKLAEAQCGHDEVFDIKHSEGCLETVEIPNLQPTDPEHLLDANLRFSSRYKRGKLLGKGGYGSVYRGVRIADKKEVAIKYVLKNKEYKTITIPGETQELPLEVALMKMTSKPPHCSNVLQLLEWFDIDQHIILILERPSPCMDIEDFSNRQNGCLSEAQTREIMVQVVRAARHSCDHGVLHRDIKPENLLINPDTMEVKLIDFGCGELMQDKPYTFYIGTKPYIPPEYSVCGRYMGISATIWGLGILMVKLLCGKYPFNSLQDLKKGRLELCTDLSRECLELIMWCLEVNPESRPTFDDLVRHEWFTGVSSGLNEENQRSEDTL</sequence>
<dbReference type="PROSITE" id="PS00108">
    <property type="entry name" value="PROTEIN_KINASE_ST"/>
    <property type="match status" value="1"/>
</dbReference>
<keyword evidence="8" id="KW-0418">Kinase</keyword>
<dbReference type="GO" id="GO:0016192">
    <property type="term" value="P:vesicle-mediated transport"/>
    <property type="evidence" value="ECO:0007669"/>
    <property type="project" value="UniProtKB-KW"/>
</dbReference>
<accession>A0AAE0PUN4</accession>
<evidence type="ECO:0000256" key="2">
    <source>
        <dbReference type="ARBA" id="ARBA00005505"/>
    </source>
</evidence>
<evidence type="ECO:0000256" key="14">
    <source>
        <dbReference type="PROSITE-ProRule" id="PRU10141"/>
    </source>
</evidence>
<dbReference type="PROSITE" id="PS50011">
    <property type="entry name" value="PROTEIN_KINASE_DOM"/>
    <property type="match status" value="1"/>
</dbReference>
<comment type="catalytic activity">
    <reaction evidence="13">
        <text>L-seryl-[protein] + ATP = O-phospho-L-seryl-[protein] + ADP + H(+)</text>
        <dbReference type="Rhea" id="RHEA:17989"/>
        <dbReference type="Rhea" id="RHEA-COMP:9863"/>
        <dbReference type="Rhea" id="RHEA-COMP:11604"/>
        <dbReference type="ChEBI" id="CHEBI:15378"/>
        <dbReference type="ChEBI" id="CHEBI:29999"/>
        <dbReference type="ChEBI" id="CHEBI:30616"/>
        <dbReference type="ChEBI" id="CHEBI:83421"/>
        <dbReference type="ChEBI" id="CHEBI:456216"/>
        <dbReference type="EC" id="2.7.11.1"/>
    </reaction>
</comment>
<name>A0AAE0PUN4_9TELE</name>
<dbReference type="Proteomes" id="UP001274896">
    <property type="component" value="Unassembled WGS sequence"/>
</dbReference>
<dbReference type="GO" id="GO:0007346">
    <property type="term" value="P:regulation of mitotic cell cycle"/>
    <property type="evidence" value="ECO:0007669"/>
    <property type="project" value="TreeGrafter"/>
</dbReference>
<dbReference type="AlphaFoldDB" id="A0AAE0PUN4"/>
<dbReference type="Pfam" id="PF12931">
    <property type="entry name" value="TPR_Sec16"/>
    <property type="match status" value="1"/>
</dbReference>
<feature type="domain" description="Protein kinase" evidence="15">
    <location>
        <begin position="343"/>
        <end position="599"/>
    </location>
</feature>
<dbReference type="EC" id="2.7.11.1" evidence="3"/>
<comment type="catalytic activity">
    <reaction evidence="12">
        <text>L-threonyl-[protein] + ATP = O-phospho-L-threonyl-[protein] + ADP + H(+)</text>
        <dbReference type="Rhea" id="RHEA:46608"/>
        <dbReference type="Rhea" id="RHEA-COMP:11060"/>
        <dbReference type="Rhea" id="RHEA-COMP:11605"/>
        <dbReference type="ChEBI" id="CHEBI:15378"/>
        <dbReference type="ChEBI" id="CHEBI:30013"/>
        <dbReference type="ChEBI" id="CHEBI:30616"/>
        <dbReference type="ChEBI" id="CHEBI:61977"/>
        <dbReference type="ChEBI" id="CHEBI:456216"/>
        <dbReference type="EC" id="2.7.11.1"/>
    </reaction>
</comment>
<protein>
    <recommendedName>
        <fullName evidence="3">non-specific serine/threonine protein kinase</fullName>
        <ecNumber evidence="3">2.7.11.1</ecNumber>
    </recommendedName>
</protein>
<dbReference type="GO" id="GO:0005524">
    <property type="term" value="F:ATP binding"/>
    <property type="evidence" value="ECO:0007669"/>
    <property type="project" value="UniProtKB-UniRule"/>
</dbReference>
<dbReference type="PANTHER" id="PTHR22984:SF11">
    <property type="entry name" value="AURORA KINASE-RELATED"/>
    <property type="match status" value="1"/>
</dbReference>
<comment type="similarity">
    <text evidence="2">Belongs to the protein kinase superfamily. CAMK Ser/Thr protein kinase family. PIM subfamily.</text>
</comment>
<evidence type="ECO:0000256" key="5">
    <source>
        <dbReference type="ARBA" id="ARBA00022527"/>
    </source>
</evidence>
<proteinExistence type="inferred from homology"/>
<evidence type="ECO:0000313" key="17">
    <source>
        <dbReference type="Proteomes" id="UP001274896"/>
    </source>
</evidence>
<dbReference type="InterPro" id="IPR024298">
    <property type="entry name" value="Sec16_Sec23-bd"/>
</dbReference>
<comment type="caution">
    <text evidence="16">The sequence shown here is derived from an EMBL/GenBank/DDBJ whole genome shotgun (WGS) entry which is preliminary data.</text>
</comment>
<keyword evidence="5" id="KW-0723">Serine/threonine-protein kinase</keyword>
<comment type="subcellular location">
    <subcellularLocation>
        <location evidence="1">Endoplasmic reticulum</location>
    </subcellularLocation>
</comment>
<evidence type="ECO:0000256" key="6">
    <source>
        <dbReference type="ARBA" id="ARBA00022679"/>
    </source>
</evidence>
<dbReference type="PROSITE" id="PS00107">
    <property type="entry name" value="PROTEIN_KINASE_ATP"/>
    <property type="match status" value="1"/>
</dbReference>
<keyword evidence="4" id="KW-0813">Transport</keyword>
<dbReference type="Gene3D" id="3.30.200.20">
    <property type="entry name" value="Phosphorylase Kinase, domain 1"/>
    <property type="match status" value="1"/>
</dbReference>
<dbReference type="Gene3D" id="1.10.510.10">
    <property type="entry name" value="Transferase(Phosphotransferase) domain 1"/>
    <property type="match status" value="1"/>
</dbReference>
<evidence type="ECO:0000256" key="7">
    <source>
        <dbReference type="ARBA" id="ARBA00022741"/>
    </source>
</evidence>
<evidence type="ECO:0000256" key="9">
    <source>
        <dbReference type="ARBA" id="ARBA00022824"/>
    </source>
</evidence>
<keyword evidence="7 14" id="KW-0547">Nucleotide-binding</keyword>
<evidence type="ECO:0000256" key="12">
    <source>
        <dbReference type="ARBA" id="ARBA00047899"/>
    </source>
</evidence>
<keyword evidence="17" id="KW-1185">Reference proteome</keyword>
<evidence type="ECO:0000256" key="8">
    <source>
        <dbReference type="ARBA" id="ARBA00022777"/>
    </source>
</evidence>
<keyword evidence="9" id="KW-0256">Endoplasmic reticulum</keyword>